<evidence type="ECO:0000313" key="4">
    <source>
        <dbReference type="EMBL" id="EJK44023.1"/>
    </source>
</evidence>
<feature type="domain" description="SWIM-type" evidence="3">
    <location>
        <begin position="923"/>
        <end position="961"/>
    </location>
</feature>
<feature type="compositionally biased region" description="Polar residues" evidence="2">
    <location>
        <begin position="1186"/>
        <end position="1205"/>
    </location>
</feature>
<feature type="compositionally biased region" description="Polar residues" evidence="2">
    <location>
        <begin position="93"/>
        <end position="105"/>
    </location>
</feature>
<dbReference type="GO" id="GO:0008270">
    <property type="term" value="F:zinc ion binding"/>
    <property type="evidence" value="ECO:0007669"/>
    <property type="project" value="UniProtKB-KW"/>
</dbReference>
<evidence type="ECO:0000259" key="3">
    <source>
        <dbReference type="PROSITE" id="PS50966"/>
    </source>
</evidence>
<dbReference type="InterPro" id="IPR007527">
    <property type="entry name" value="Znf_SWIM"/>
</dbReference>
<dbReference type="Proteomes" id="UP000266841">
    <property type="component" value="Unassembled WGS sequence"/>
</dbReference>
<evidence type="ECO:0000256" key="2">
    <source>
        <dbReference type="SAM" id="MobiDB-lite"/>
    </source>
</evidence>
<keyword evidence="1" id="KW-0862">Zinc</keyword>
<reference evidence="4 5" key="1">
    <citation type="journal article" date="2012" name="Genome Biol.">
        <title>Genome and low-iron response of an oceanic diatom adapted to chronic iron limitation.</title>
        <authorList>
            <person name="Lommer M."/>
            <person name="Specht M."/>
            <person name="Roy A.S."/>
            <person name="Kraemer L."/>
            <person name="Andreson R."/>
            <person name="Gutowska M.A."/>
            <person name="Wolf J."/>
            <person name="Bergner S.V."/>
            <person name="Schilhabel M.B."/>
            <person name="Klostermeier U.C."/>
            <person name="Beiko R.G."/>
            <person name="Rosenstiel P."/>
            <person name="Hippler M."/>
            <person name="Laroche J."/>
        </authorList>
    </citation>
    <scope>NUCLEOTIDE SEQUENCE [LARGE SCALE GENOMIC DNA]</scope>
    <source>
        <strain evidence="4 5">CCMP1005</strain>
    </source>
</reference>
<evidence type="ECO:0000256" key="1">
    <source>
        <dbReference type="PROSITE-ProRule" id="PRU00325"/>
    </source>
</evidence>
<dbReference type="AlphaFoldDB" id="K0QYC6"/>
<keyword evidence="1" id="KW-0863">Zinc-finger</keyword>
<proteinExistence type="predicted"/>
<dbReference type="Pfam" id="PF10551">
    <property type="entry name" value="MULE"/>
    <property type="match status" value="1"/>
</dbReference>
<organism evidence="4 5">
    <name type="scientific">Thalassiosira oceanica</name>
    <name type="common">Marine diatom</name>
    <dbReference type="NCBI Taxonomy" id="159749"/>
    <lineage>
        <taxon>Eukaryota</taxon>
        <taxon>Sar</taxon>
        <taxon>Stramenopiles</taxon>
        <taxon>Ochrophyta</taxon>
        <taxon>Bacillariophyta</taxon>
        <taxon>Coscinodiscophyceae</taxon>
        <taxon>Thalassiosirophycidae</taxon>
        <taxon>Thalassiosirales</taxon>
        <taxon>Thalassiosiraceae</taxon>
        <taxon>Thalassiosira</taxon>
    </lineage>
</organism>
<gene>
    <name evidence="4" type="ORF">THAOC_37474</name>
</gene>
<name>K0QYC6_THAOC</name>
<sequence>MRVAHAVRSLANRVSPSPPPHVSPRPLRLSKSSLRYAFPAASALRGEHSYSNPPSTEHSPLILSFAIAGMSLLVSSSAARVSCQPDSLPPDAKSTSKSGHSSTLRQFLDNRPQLPRSDVSPSRNLSHAVMASGLIPRDSQCLPASPYPTQSNRKRKLSYLTTMDNLCNVIESQKHWTSGPIHFTSASSKSNDAPMIVDLAKTMEKGKNKPRKGKRNDTTCYWLMSCLNKNDRETVSEVKSIFINACKSAGFKVGGEYEPRHESIVFECNRSKFINRDKSLQQSRISYEKRIATLGVSEQEKPFIRRGKRSSKPIEGRDGFDTKCKFRFSVYWDQDSMRWYVPKEQQGCLQHAGHMREDPLNIRLNSKFLGTKEQRQNIVDAVDSEVRPASAARIFETQSGEHLDWHQVNYLKRVKGKNASLPNETPADKLIRELSSDASKSFILLFADIDVGSSLITIKTKKRKTNNALPIDEIVGDTLGNEIDNPKIFAQTLRGRRDKMRHTTSNQLLLAAAWTSDPARRLLDMFPEFMGGDDTEKTNSEDRPLYTILGQDSNNRSFPHTWCFMPSKAQWAYQWIWGTAVPALHPGSVLSRVMLINCDADPQETRAIESVVGRGKDISAVFPNAWQRWCAWHRIDRNFLRDPAYVSILATTRKSGSTRAAEIDVFTRYLWYRVKCYETQEELDFADKLMNFYLQEEDQSDHVGVLDKACRDALKQYKTKTFEPSAKKLFEANFDCRTFGKCTTGINEAEHRVIKYSDLGPRPCDDIGSTHRKLYDLHKTRTVANSKKAAHLANTQLTNDAEHFFSAEDITPYCNERLRKNLNDSSNYHAYRVDDSTFFVKRDYVKCDTCPQDDLDLPAEICDGVFKELETEVDNMTPRSNQQKESKKVIEKMFGDGKGALPAYKELLSGATKYIIPRFERTRTVRIVENNGEFYLQCDCPCWKKYGHACPHMYRIIGCRGLSKMDADIRWNSKYINYFGKNDELTSKLIDARNSQPPGIPLNRDFVTQLQEDDMDNGLATNGKGDVPVEYFLSSLGKIRLRGPNNYWHHNAEKFSEEETLAFQLPGNELYVPSFDGSPRSTSDAKHAIAAKPAAASLQVARLSTLVVPGQNEEEDLDFDNGGGFDNDEDWTGNLKHNSYNDGMYKYQEVAKVCDNKEKNTKIMLHYLELAKRHILAGHGLDSDLASSGNGTTNLTRPISDSRGMSSFPKVHSSKTIAARMKKITSPCNNGVGKKRKRK</sequence>
<evidence type="ECO:0000313" key="5">
    <source>
        <dbReference type="Proteomes" id="UP000266841"/>
    </source>
</evidence>
<dbReference type="EMBL" id="AGNL01050271">
    <property type="protein sequence ID" value="EJK44023.1"/>
    <property type="molecule type" value="Genomic_DNA"/>
</dbReference>
<accession>K0QYC6</accession>
<feature type="region of interest" description="Disordered" evidence="2">
    <location>
        <begin position="1186"/>
        <end position="1215"/>
    </location>
</feature>
<dbReference type="OrthoDB" id="57119at2759"/>
<protein>
    <recommendedName>
        <fullName evidence="3">SWIM-type domain-containing protein</fullName>
    </recommendedName>
</protein>
<comment type="caution">
    <text evidence="4">The sequence shown here is derived from an EMBL/GenBank/DDBJ whole genome shotgun (WGS) entry which is preliminary data.</text>
</comment>
<feature type="region of interest" description="Disordered" evidence="2">
    <location>
        <begin position="1"/>
        <end position="27"/>
    </location>
</feature>
<keyword evidence="1" id="KW-0479">Metal-binding</keyword>
<dbReference type="eggNOG" id="ENOG502SC27">
    <property type="taxonomic scope" value="Eukaryota"/>
</dbReference>
<dbReference type="PROSITE" id="PS50966">
    <property type="entry name" value="ZF_SWIM"/>
    <property type="match status" value="1"/>
</dbReference>
<feature type="region of interest" description="Disordered" evidence="2">
    <location>
        <begin position="83"/>
        <end position="123"/>
    </location>
</feature>
<keyword evidence="5" id="KW-1185">Reference proteome</keyword>
<dbReference type="InterPro" id="IPR018289">
    <property type="entry name" value="MULE_transposase_dom"/>
</dbReference>